<dbReference type="PANTHER" id="PTHR13748:SF46">
    <property type="entry name" value="ZINC CHAPERONE YEIR"/>
    <property type="match status" value="1"/>
</dbReference>
<proteinExistence type="predicted"/>
<protein>
    <submittedName>
        <fullName evidence="2">CobW-like GTP-binding protein</fullName>
    </submittedName>
</protein>
<dbReference type="RefSeq" id="WP_310792107.1">
    <property type="nucleotide sequence ID" value="NZ_CP134081.1"/>
</dbReference>
<reference evidence="2" key="1">
    <citation type="submission" date="2023-09" db="EMBL/GenBank/DDBJ databases">
        <title>First report of Pseudomonas coleopterorum DJ13 causing leaf spot on Rhododendron pulchrum Sweet in China.</title>
        <authorList>
            <person name="Zhang Y."/>
        </authorList>
    </citation>
    <scope>NUCLEOTIDE SEQUENCE</scope>
    <source>
        <strain evidence="2">DJ13</strain>
    </source>
</reference>
<feature type="domain" description="CobW/HypB/UreG nucleotide-binding" evidence="1">
    <location>
        <begin position="6"/>
        <end position="158"/>
    </location>
</feature>
<sequence length="321" mass="35319">MLQNIPTHVIAGPLGAGKTSLIRHLLTCKPAHERWAVLINEFGLVGIDAALLATADDGIAIGEIAGGCLCCVNGAPFQIGLARLLRSARPDRLFIEPSGLGHPLQILAQLGEAPWRGVLAVQPLVMVLDALALRVGNALPAVQLQAARAAGLLIMNKASGTNELCISTNLPTAQMLWRDVDEICFDQLPIVDKPVELFVDKLIDSPNALGDLWVDKSLAQCQVQNHPDGWSIGWRWHPQVQFDLQTLGRWLEDESWRRAKLVIHSTQGWRSSNLLAGQTAQWRPSEWRRDSRVELIFDTPQDATRLQQGLLRAQVPDPLQD</sequence>
<name>A0AAJ6LZF8_9PSED</name>
<evidence type="ECO:0000313" key="2">
    <source>
        <dbReference type="EMBL" id="WNC09993.1"/>
    </source>
</evidence>
<dbReference type="PANTHER" id="PTHR13748">
    <property type="entry name" value="COBW-RELATED"/>
    <property type="match status" value="1"/>
</dbReference>
<dbReference type="Pfam" id="PF02492">
    <property type="entry name" value="cobW"/>
    <property type="match status" value="1"/>
</dbReference>
<dbReference type="EMBL" id="CP134081">
    <property type="protein sequence ID" value="WNC09993.1"/>
    <property type="molecule type" value="Genomic_DNA"/>
</dbReference>
<accession>A0AAJ6LZF8</accession>
<dbReference type="SUPFAM" id="SSF52540">
    <property type="entry name" value="P-loop containing nucleoside triphosphate hydrolases"/>
    <property type="match status" value="1"/>
</dbReference>
<dbReference type="InterPro" id="IPR003495">
    <property type="entry name" value="CobW/HypB/UreG_nucleotide-bd"/>
</dbReference>
<organism evidence="2 3">
    <name type="scientific">Pseudomonas coleopterorum</name>
    <dbReference type="NCBI Taxonomy" id="1605838"/>
    <lineage>
        <taxon>Bacteria</taxon>
        <taxon>Pseudomonadati</taxon>
        <taxon>Pseudomonadota</taxon>
        <taxon>Gammaproteobacteria</taxon>
        <taxon>Pseudomonadales</taxon>
        <taxon>Pseudomonadaceae</taxon>
        <taxon>Pseudomonas</taxon>
    </lineage>
</organism>
<dbReference type="Proteomes" id="UP001258207">
    <property type="component" value="Chromosome"/>
</dbReference>
<evidence type="ECO:0000313" key="3">
    <source>
        <dbReference type="Proteomes" id="UP001258207"/>
    </source>
</evidence>
<dbReference type="AlphaFoldDB" id="A0AAJ6LZF8"/>
<evidence type="ECO:0000259" key="1">
    <source>
        <dbReference type="Pfam" id="PF02492"/>
    </source>
</evidence>
<dbReference type="InterPro" id="IPR051316">
    <property type="entry name" value="Zinc-reg_GTPase_activator"/>
</dbReference>
<dbReference type="InterPro" id="IPR027417">
    <property type="entry name" value="P-loop_NTPase"/>
</dbReference>
<gene>
    <name evidence="2" type="ORF">RI108_00755</name>
</gene>
<dbReference type="GO" id="GO:0005737">
    <property type="term" value="C:cytoplasm"/>
    <property type="evidence" value="ECO:0007669"/>
    <property type="project" value="TreeGrafter"/>
</dbReference>
<dbReference type="Gene3D" id="3.40.50.300">
    <property type="entry name" value="P-loop containing nucleotide triphosphate hydrolases"/>
    <property type="match status" value="1"/>
</dbReference>